<gene>
    <name evidence="2" type="ORF">GRQ65_10235</name>
</gene>
<keyword evidence="1" id="KW-0472">Membrane</keyword>
<accession>A0A6L7ETA0</accession>
<evidence type="ECO:0000313" key="3">
    <source>
        <dbReference type="Proteomes" id="UP000473325"/>
    </source>
</evidence>
<organism evidence="2 3">
    <name type="scientific">Nocardioides flavescens</name>
    <dbReference type="NCBI Taxonomy" id="2691959"/>
    <lineage>
        <taxon>Bacteria</taxon>
        <taxon>Bacillati</taxon>
        <taxon>Actinomycetota</taxon>
        <taxon>Actinomycetes</taxon>
        <taxon>Propionibacteriales</taxon>
        <taxon>Nocardioidaceae</taxon>
        <taxon>Nocardioides</taxon>
    </lineage>
</organism>
<feature type="transmembrane region" description="Helical" evidence="1">
    <location>
        <begin position="87"/>
        <end position="108"/>
    </location>
</feature>
<reference evidence="2 3" key="1">
    <citation type="submission" date="2019-12" db="EMBL/GenBank/DDBJ databases">
        <authorList>
            <person name="Kun Z."/>
        </authorList>
    </citation>
    <scope>NUCLEOTIDE SEQUENCE [LARGE SCALE GENOMIC DNA]</scope>
    <source>
        <strain evidence="2 3">YIM 123512</strain>
    </source>
</reference>
<sequence>MTGASAEADVRPSPTRRRGPVGPRLVLVLVLGTLALSLAVTLLVGGGQVFAAAGASRRLVLPLVYLGAVLIVLHLGTGGRRVRLGPLWLWAPLLLAALSGLVNLGGFLTDGLPTNAVQGVLLLGGFSLLGVCGAVAGRWDERQRYWLLAGTTVAAVLAASLRTLTLTPYGALVVPAVFLALLMTLKGRQHRLAWGAGTVALAVLGSQALSPGPGLPISIAVLGQIAVCAGVVLVAVLPRTLRAAAMTVGTLGLLGVVALPGVTAYLSGEYTGDDVTLAQRAYETQQVLHEVQETPLGPLIGRGPAATVDLTDSPDRETLRQSGRDLLRVDDVHLVTSYVILKAGALGLLWWLGLVLVIVRYLWSTLVAAEVDVWRAALLLFVTSGLVAGFPAGTETFSNPLLPLLLGVLWAERRADSDRSHRLVLDRSRRRSLAAPSVTPSATRP</sequence>
<keyword evidence="1" id="KW-0812">Transmembrane</keyword>
<feature type="transmembrane region" description="Helical" evidence="1">
    <location>
        <begin position="373"/>
        <end position="390"/>
    </location>
</feature>
<dbReference type="Proteomes" id="UP000473325">
    <property type="component" value="Unassembled WGS sequence"/>
</dbReference>
<evidence type="ECO:0000256" key="1">
    <source>
        <dbReference type="SAM" id="Phobius"/>
    </source>
</evidence>
<feature type="transmembrane region" description="Helical" evidence="1">
    <location>
        <begin position="25"/>
        <end position="53"/>
    </location>
</feature>
<feature type="transmembrane region" description="Helical" evidence="1">
    <location>
        <begin position="244"/>
        <end position="266"/>
    </location>
</feature>
<feature type="transmembrane region" description="Helical" evidence="1">
    <location>
        <begin position="215"/>
        <end position="237"/>
    </location>
</feature>
<keyword evidence="3" id="KW-1185">Reference proteome</keyword>
<dbReference type="AlphaFoldDB" id="A0A6L7ETA0"/>
<feature type="transmembrane region" description="Helical" evidence="1">
    <location>
        <begin position="192"/>
        <end position="209"/>
    </location>
</feature>
<keyword evidence="1" id="KW-1133">Transmembrane helix</keyword>
<feature type="transmembrane region" description="Helical" evidence="1">
    <location>
        <begin position="120"/>
        <end position="137"/>
    </location>
</feature>
<name>A0A6L7ETA0_9ACTN</name>
<feature type="transmembrane region" description="Helical" evidence="1">
    <location>
        <begin position="167"/>
        <end position="185"/>
    </location>
</feature>
<dbReference type="EMBL" id="WUEK01000005">
    <property type="protein sequence ID" value="MXG89930.1"/>
    <property type="molecule type" value="Genomic_DNA"/>
</dbReference>
<evidence type="ECO:0008006" key="4">
    <source>
        <dbReference type="Google" id="ProtNLM"/>
    </source>
</evidence>
<evidence type="ECO:0000313" key="2">
    <source>
        <dbReference type="EMBL" id="MXG89930.1"/>
    </source>
</evidence>
<feature type="transmembrane region" description="Helical" evidence="1">
    <location>
        <begin position="144"/>
        <end position="161"/>
    </location>
</feature>
<feature type="transmembrane region" description="Helical" evidence="1">
    <location>
        <begin position="339"/>
        <end position="361"/>
    </location>
</feature>
<comment type="caution">
    <text evidence="2">The sequence shown here is derived from an EMBL/GenBank/DDBJ whole genome shotgun (WGS) entry which is preliminary data.</text>
</comment>
<protein>
    <recommendedName>
        <fullName evidence="4">O-antigen ligase</fullName>
    </recommendedName>
</protein>
<feature type="transmembrane region" description="Helical" evidence="1">
    <location>
        <begin position="59"/>
        <end position="75"/>
    </location>
</feature>
<dbReference type="RefSeq" id="WP_160877823.1">
    <property type="nucleotide sequence ID" value="NZ_WUEK01000005.1"/>
</dbReference>
<proteinExistence type="predicted"/>